<evidence type="ECO:0000256" key="1">
    <source>
        <dbReference type="ARBA" id="ARBA00009320"/>
    </source>
</evidence>
<gene>
    <name evidence="2" type="ORF">RJ641_023597</name>
</gene>
<dbReference type="PANTHER" id="PTHR42743">
    <property type="entry name" value="AMINO-ACID AMINOTRANSFERASE"/>
    <property type="match status" value="1"/>
</dbReference>
<dbReference type="EMBL" id="JBAMMX010000028">
    <property type="protein sequence ID" value="KAK6911504.1"/>
    <property type="molecule type" value="Genomic_DNA"/>
</dbReference>
<comment type="similarity">
    <text evidence="1">Belongs to the class-IV pyridoxal-phosphate-dependent aminotransferase family.</text>
</comment>
<reference evidence="2 3" key="1">
    <citation type="submission" date="2023-12" db="EMBL/GenBank/DDBJ databases">
        <title>A high-quality genome assembly for Dillenia turbinata (Dilleniales).</title>
        <authorList>
            <person name="Chanderbali A."/>
        </authorList>
    </citation>
    <scope>NUCLEOTIDE SEQUENCE [LARGE SCALE GENOMIC DNA]</scope>
    <source>
        <strain evidence="2">LSX21</strain>
        <tissue evidence="2">Leaf</tissue>
    </source>
</reference>
<keyword evidence="3" id="KW-1185">Reference proteome</keyword>
<sequence>MLVLFFTQGSTGNVDIISCSSHKLLPEWKPLVYDNVGGITLVTATTHHNSPNIEGKNASADDAIMLDKDGYASETNATNIFLVKKGRVLTPHADYYLPGITWATVMDLVVKENLILGERRISLSEFHTAFYFLKLCQNPSKRLGHGAIP</sequence>
<name>A0AAN8YQJ5_9MAGN</name>
<dbReference type="AlphaFoldDB" id="A0AAN8YQJ5"/>
<dbReference type="InterPro" id="IPR036038">
    <property type="entry name" value="Aminotransferase-like"/>
</dbReference>
<dbReference type="SUPFAM" id="SSF56752">
    <property type="entry name" value="D-aminoacid aminotransferase-like PLP-dependent enzymes"/>
    <property type="match status" value="1"/>
</dbReference>
<organism evidence="2 3">
    <name type="scientific">Dillenia turbinata</name>
    <dbReference type="NCBI Taxonomy" id="194707"/>
    <lineage>
        <taxon>Eukaryota</taxon>
        <taxon>Viridiplantae</taxon>
        <taxon>Streptophyta</taxon>
        <taxon>Embryophyta</taxon>
        <taxon>Tracheophyta</taxon>
        <taxon>Spermatophyta</taxon>
        <taxon>Magnoliopsida</taxon>
        <taxon>eudicotyledons</taxon>
        <taxon>Gunneridae</taxon>
        <taxon>Pentapetalae</taxon>
        <taxon>Dilleniales</taxon>
        <taxon>Dilleniaceae</taxon>
        <taxon>Dillenia</taxon>
    </lineage>
</organism>
<keyword evidence="2" id="KW-0808">Transferase</keyword>
<dbReference type="Pfam" id="PF01063">
    <property type="entry name" value="Aminotran_4"/>
    <property type="match status" value="1"/>
</dbReference>
<dbReference type="PANTHER" id="PTHR42743:SF11">
    <property type="entry name" value="AMINODEOXYCHORISMATE LYASE"/>
    <property type="match status" value="1"/>
</dbReference>
<evidence type="ECO:0000313" key="2">
    <source>
        <dbReference type="EMBL" id="KAK6911504.1"/>
    </source>
</evidence>
<evidence type="ECO:0000313" key="3">
    <source>
        <dbReference type="Proteomes" id="UP001370490"/>
    </source>
</evidence>
<dbReference type="GO" id="GO:0046394">
    <property type="term" value="P:carboxylic acid biosynthetic process"/>
    <property type="evidence" value="ECO:0007669"/>
    <property type="project" value="UniProtKB-ARBA"/>
</dbReference>
<accession>A0AAN8YQJ5</accession>
<dbReference type="InterPro" id="IPR050571">
    <property type="entry name" value="Class-IV_PLP-Dep_Aminotrnsfr"/>
</dbReference>
<protein>
    <submittedName>
        <fullName evidence="2">Aminotransferase class IV</fullName>
    </submittedName>
</protein>
<dbReference type="InterPro" id="IPR043132">
    <property type="entry name" value="BCAT-like_C"/>
</dbReference>
<dbReference type="Gene3D" id="3.20.10.10">
    <property type="entry name" value="D-amino Acid Aminotransferase, subunit A, domain 2"/>
    <property type="match status" value="1"/>
</dbReference>
<proteinExistence type="inferred from homology"/>
<dbReference type="GO" id="GO:0008483">
    <property type="term" value="F:transaminase activity"/>
    <property type="evidence" value="ECO:0007669"/>
    <property type="project" value="UniProtKB-KW"/>
</dbReference>
<comment type="caution">
    <text evidence="2">The sequence shown here is derived from an EMBL/GenBank/DDBJ whole genome shotgun (WGS) entry which is preliminary data.</text>
</comment>
<keyword evidence="2" id="KW-0032">Aminotransferase</keyword>
<dbReference type="Proteomes" id="UP001370490">
    <property type="component" value="Unassembled WGS sequence"/>
</dbReference>
<dbReference type="InterPro" id="IPR001544">
    <property type="entry name" value="Aminotrans_IV"/>
</dbReference>